<name>A0A1I0LEU9_9BACT</name>
<reference evidence="3" key="1">
    <citation type="submission" date="2016-10" db="EMBL/GenBank/DDBJ databases">
        <authorList>
            <person name="Varghese N."/>
            <person name="Submissions S."/>
        </authorList>
    </citation>
    <scope>NUCLEOTIDE SEQUENCE [LARGE SCALE GENOMIC DNA]</scope>
    <source>
        <strain evidence="3">DSM 16858</strain>
    </source>
</reference>
<dbReference type="EMBL" id="FOIJ01000025">
    <property type="protein sequence ID" value="SEU38073.1"/>
    <property type="molecule type" value="Genomic_DNA"/>
</dbReference>
<dbReference type="Gene3D" id="2.120.10.30">
    <property type="entry name" value="TolB, C-terminal domain"/>
    <property type="match status" value="1"/>
</dbReference>
<dbReference type="Pfam" id="PF22807">
    <property type="entry name" value="TrAA12"/>
    <property type="match status" value="1"/>
</dbReference>
<dbReference type="AlphaFoldDB" id="A0A1I0LEU9"/>
<gene>
    <name evidence="2" type="ORF">SAMN05443639_12575</name>
</gene>
<evidence type="ECO:0000313" key="3">
    <source>
        <dbReference type="Proteomes" id="UP000199181"/>
    </source>
</evidence>
<evidence type="ECO:0000259" key="1">
    <source>
        <dbReference type="Pfam" id="PF22807"/>
    </source>
</evidence>
<proteinExistence type="predicted"/>
<dbReference type="InterPro" id="IPR011041">
    <property type="entry name" value="Quinoprot_gluc/sorb_DH_b-prop"/>
</dbReference>
<organism evidence="2 3">
    <name type="scientific">Stigmatella erecta</name>
    <dbReference type="NCBI Taxonomy" id="83460"/>
    <lineage>
        <taxon>Bacteria</taxon>
        <taxon>Pseudomonadati</taxon>
        <taxon>Myxococcota</taxon>
        <taxon>Myxococcia</taxon>
        <taxon>Myxococcales</taxon>
        <taxon>Cystobacterineae</taxon>
        <taxon>Archangiaceae</taxon>
        <taxon>Stigmatella</taxon>
    </lineage>
</organism>
<keyword evidence="3" id="KW-1185">Reference proteome</keyword>
<dbReference type="Proteomes" id="UP000199181">
    <property type="component" value="Unassembled WGS sequence"/>
</dbReference>
<protein>
    <submittedName>
        <fullName evidence="2">Glucose/arabinose dehydrogenase, beta-propeller fold</fullName>
    </submittedName>
</protein>
<dbReference type="InterPro" id="IPR054539">
    <property type="entry name" value="Beta-prop_PDH"/>
</dbReference>
<accession>A0A1I0LEU9</accession>
<dbReference type="PANTHER" id="PTHR19328">
    <property type="entry name" value="HEDGEHOG-INTERACTING PROTEIN"/>
    <property type="match status" value="1"/>
</dbReference>
<dbReference type="InterPro" id="IPR011042">
    <property type="entry name" value="6-blade_b-propeller_TolB-like"/>
</dbReference>
<dbReference type="PANTHER" id="PTHR19328:SF53">
    <property type="entry name" value="MEMBRANE PROTEIN"/>
    <property type="match status" value="1"/>
</dbReference>
<dbReference type="SUPFAM" id="SSF50952">
    <property type="entry name" value="Soluble quinoprotein glucose dehydrogenase"/>
    <property type="match status" value="1"/>
</dbReference>
<sequence>MVERTAGRITALYDSNGDGVSDSSERATLAEASGLNHGITLHGGYLYASSATRVLRWPFTTGTRAALSGQQEVVTGIPTGGHTTRTIIFDAEGRLYVSVGSAANVDNNSTRSRIRRFTAAQVQAGNVAFTDGEVFADGLRNEVGLRFDSQGRLWGVENGRDNLNRADLGGDIHIDNPAEELNLFAEAGRFYGYPYCFSEFLLPSGVGMGPKTQWADPGFMNDGTHSDAWCRDVNNVVPPMLAMPAHVAPLDIVFYDGASFPPEVVDDAFVSFHGSWNRQPAQGYEVVRVVFENGLPVRYEPFFEFDSASDTAAGWPHRPVGLGVGPNGELFVSSDASGQIIAIGYQR</sequence>
<feature type="domain" description="Pyrroloquinoline quinone-dependent pyranose dehydrogenase beta-propeller" evidence="1">
    <location>
        <begin position="2"/>
        <end position="344"/>
    </location>
</feature>
<evidence type="ECO:0000313" key="2">
    <source>
        <dbReference type="EMBL" id="SEU38073.1"/>
    </source>
</evidence>